<evidence type="ECO:0000256" key="1">
    <source>
        <dbReference type="SAM" id="Phobius"/>
    </source>
</evidence>
<dbReference type="AlphaFoldDB" id="A0A5P9Q6Y9"/>
<evidence type="ECO:0008006" key="4">
    <source>
        <dbReference type="Google" id="ProtNLM"/>
    </source>
</evidence>
<dbReference type="KEGG" id="lxl:KDY119_00360"/>
<evidence type="ECO:0000313" key="3">
    <source>
        <dbReference type="Proteomes" id="UP000326702"/>
    </source>
</evidence>
<keyword evidence="3" id="KW-1185">Reference proteome</keyword>
<feature type="transmembrane region" description="Helical" evidence="1">
    <location>
        <begin position="12"/>
        <end position="33"/>
    </location>
</feature>
<dbReference type="RefSeq" id="WP_153021848.1">
    <property type="nucleotide sequence ID" value="NZ_BAABIH010000013.1"/>
</dbReference>
<dbReference type="Proteomes" id="UP000326702">
    <property type="component" value="Chromosome"/>
</dbReference>
<gene>
    <name evidence="2" type="ORF">KDY119_00360</name>
</gene>
<feature type="transmembrane region" description="Helical" evidence="1">
    <location>
        <begin position="62"/>
        <end position="83"/>
    </location>
</feature>
<dbReference type="EMBL" id="CP045529">
    <property type="protein sequence ID" value="QFU96870.1"/>
    <property type="molecule type" value="Genomic_DNA"/>
</dbReference>
<accession>A0A5P9Q6Y9</accession>
<reference evidence="2 3" key="1">
    <citation type="submission" date="2019-10" db="EMBL/GenBank/DDBJ databases">
        <title>Genome sequence of Luteimicrobium xylanilyticum HY-24.</title>
        <authorList>
            <person name="Kim D.Y."/>
            <person name="Park H.-Y."/>
        </authorList>
    </citation>
    <scope>NUCLEOTIDE SEQUENCE [LARGE SCALE GENOMIC DNA]</scope>
    <source>
        <strain evidence="2 3">HY-24</strain>
    </source>
</reference>
<sequence length="196" mass="20841">MKRAPRGTVVVDRVVAAVVGLLLVVGGAALVALGTGWLQRRRPALADTLDTSWVATQSARSWWPWALAVVAVVLAVVAVWWLAAHRPEPRAGTLPLRGEVPGARLWVASGPVVEVVSGLVERDPQVRSTSLALVRERGRLVLTGAVVVDSDADLDSVTDAVASGLDELGRVLGRDDVETRIHLGVASRGRTARRLH</sequence>
<keyword evidence="1" id="KW-1133">Transmembrane helix</keyword>
<organism evidence="2 3">
    <name type="scientific">Luteimicrobium xylanilyticum</name>
    <dbReference type="NCBI Taxonomy" id="1133546"/>
    <lineage>
        <taxon>Bacteria</taxon>
        <taxon>Bacillati</taxon>
        <taxon>Actinomycetota</taxon>
        <taxon>Actinomycetes</taxon>
        <taxon>Micrococcales</taxon>
        <taxon>Luteimicrobium</taxon>
    </lineage>
</organism>
<protein>
    <recommendedName>
        <fullName evidence="4">Alkaline shock response membrane anchor protein AmaP</fullName>
    </recommendedName>
</protein>
<keyword evidence="1" id="KW-0472">Membrane</keyword>
<keyword evidence="1" id="KW-0812">Transmembrane</keyword>
<name>A0A5P9Q6Y9_9MICO</name>
<proteinExistence type="predicted"/>
<evidence type="ECO:0000313" key="2">
    <source>
        <dbReference type="EMBL" id="QFU96870.1"/>
    </source>
</evidence>